<keyword evidence="1" id="KW-0472">Membrane</keyword>
<dbReference type="AlphaFoldDB" id="A0A345UJ11"/>
<evidence type="ECO:0000256" key="1">
    <source>
        <dbReference type="SAM" id="Phobius"/>
    </source>
</evidence>
<reference evidence="3 4" key="1">
    <citation type="submission" date="2018-03" db="EMBL/GenBank/DDBJ databases">
        <title>Phenotypic and genomic properties of Cyclonatronum proteinivorum gen. nov., sp. nov., a haloalkaliphilic bacteroidete from soda lakes possessing Na+-translocating rhodopsin.</title>
        <authorList>
            <person name="Toshchakov S.V."/>
            <person name="Korzhenkov A."/>
            <person name="Samarov N.I."/>
            <person name="Kublanov I.V."/>
            <person name="Muntyan M.S."/>
            <person name="Sorokin D.Y."/>
        </authorList>
    </citation>
    <scope>NUCLEOTIDE SEQUENCE [LARGE SCALE GENOMIC DNA]</scope>
    <source>
        <strain evidence="3 4">Omega</strain>
    </source>
</reference>
<dbReference type="InterPro" id="IPR011055">
    <property type="entry name" value="Dup_hybrid_motif"/>
</dbReference>
<dbReference type="RefSeq" id="WP_114983741.1">
    <property type="nucleotide sequence ID" value="NZ_CP027806.1"/>
</dbReference>
<dbReference type="SUPFAM" id="SSF51261">
    <property type="entry name" value="Duplicated hybrid motif"/>
    <property type="match status" value="1"/>
</dbReference>
<dbReference type="CDD" id="cd12797">
    <property type="entry name" value="M23_peptidase"/>
    <property type="match status" value="1"/>
</dbReference>
<gene>
    <name evidence="3" type="ORF">CYPRO_1199</name>
</gene>
<dbReference type="Gene3D" id="2.70.70.10">
    <property type="entry name" value="Glucose Permease (Domain IIA)"/>
    <property type="match status" value="1"/>
</dbReference>
<evidence type="ECO:0000259" key="2">
    <source>
        <dbReference type="Pfam" id="PF01551"/>
    </source>
</evidence>
<feature type="transmembrane region" description="Helical" evidence="1">
    <location>
        <begin position="40"/>
        <end position="60"/>
    </location>
</feature>
<dbReference type="InterPro" id="IPR016047">
    <property type="entry name" value="M23ase_b-sheet_dom"/>
</dbReference>
<evidence type="ECO:0000313" key="3">
    <source>
        <dbReference type="EMBL" id="AXJ00463.1"/>
    </source>
</evidence>
<name>A0A345UJ11_9BACT</name>
<organism evidence="3 4">
    <name type="scientific">Cyclonatronum proteinivorum</name>
    <dbReference type="NCBI Taxonomy" id="1457365"/>
    <lineage>
        <taxon>Bacteria</taxon>
        <taxon>Pseudomonadati</taxon>
        <taxon>Balneolota</taxon>
        <taxon>Balneolia</taxon>
        <taxon>Balneolales</taxon>
        <taxon>Cyclonatronaceae</taxon>
        <taxon>Cyclonatronum</taxon>
    </lineage>
</organism>
<dbReference type="GO" id="GO:0004222">
    <property type="term" value="F:metalloendopeptidase activity"/>
    <property type="evidence" value="ECO:0007669"/>
    <property type="project" value="TreeGrafter"/>
</dbReference>
<accession>A0A345UJ11</accession>
<dbReference type="InterPro" id="IPR050570">
    <property type="entry name" value="Cell_wall_metabolism_enzyme"/>
</dbReference>
<keyword evidence="1" id="KW-0812">Transmembrane</keyword>
<protein>
    <submittedName>
        <fullName evidence="3">Peptidase family M23</fullName>
    </submittedName>
</protein>
<feature type="domain" description="M23ase beta-sheet core" evidence="2">
    <location>
        <begin position="187"/>
        <end position="282"/>
    </location>
</feature>
<sequence>MLEFLSRITSFSNEKLTVLLWQGQAHETNKPYTIVPRKMLGLLVVTHLIVIALMFLFFFLTPLGTLLFNREDQAVREQIVEIRDRIEVLRDSLHANEIQLSNFKLALMQSADTTFTTGISAEDRPEIFSVAPAFMEFDDTDFFTQVRGLSVEEIVHSAEDFFSSDWELPLRFPLEGTVTRGFDLQTGHTGIDIAAAEGTVIRTFADGVVLFSGFTIQYGNVMVIQHINGFLSIYKHCKSLARQKGDFVKRGDIIGRVGSTGILTSGPHLHFELWQNGVALDPSESFTNLN</sequence>
<dbReference type="OrthoDB" id="9814377at2"/>
<dbReference type="PANTHER" id="PTHR21666:SF270">
    <property type="entry name" value="MUREIN HYDROLASE ACTIVATOR ENVC"/>
    <property type="match status" value="1"/>
</dbReference>
<proteinExistence type="predicted"/>
<dbReference type="KEGG" id="cprv:CYPRO_1199"/>
<keyword evidence="4" id="KW-1185">Reference proteome</keyword>
<keyword evidence="1" id="KW-1133">Transmembrane helix</keyword>
<evidence type="ECO:0000313" key="4">
    <source>
        <dbReference type="Proteomes" id="UP000254808"/>
    </source>
</evidence>
<dbReference type="EMBL" id="CP027806">
    <property type="protein sequence ID" value="AXJ00463.1"/>
    <property type="molecule type" value="Genomic_DNA"/>
</dbReference>
<dbReference type="Proteomes" id="UP000254808">
    <property type="component" value="Chromosome"/>
</dbReference>
<dbReference type="PANTHER" id="PTHR21666">
    <property type="entry name" value="PEPTIDASE-RELATED"/>
    <property type="match status" value="1"/>
</dbReference>
<dbReference type="Pfam" id="PF01551">
    <property type="entry name" value="Peptidase_M23"/>
    <property type="match status" value="1"/>
</dbReference>